<keyword evidence="2" id="KW-0472">Membrane</keyword>
<organism evidence="3">
    <name type="scientific">freshwater metagenome</name>
    <dbReference type="NCBI Taxonomy" id="449393"/>
    <lineage>
        <taxon>unclassified sequences</taxon>
        <taxon>metagenomes</taxon>
        <taxon>ecological metagenomes</taxon>
    </lineage>
</organism>
<reference evidence="3" key="1">
    <citation type="submission" date="2020-05" db="EMBL/GenBank/DDBJ databases">
        <authorList>
            <person name="Chiriac C."/>
            <person name="Salcher M."/>
            <person name="Ghai R."/>
            <person name="Kavagutti S V."/>
        </authorList>
    </citation>
    <scope>NUCLEOTIDE SEQUENCE</scope>
</reference>
<gene>
    <name evidence="3" type="ORF">UFOPK1798_00125</name>
</gene>
<protein>
    <submittedName>
        <fullName evidence="3">Unannotated protein</fullName>
    </submittedName>
</protein>
<feature type="region of interest" description="Disordered" evidence="1">
    <location>
        <begin position="101"/>
        <end position="129"/>
    </location>
</feature>
<feature type="compositionally biased region" description="Low complexity" evidence="1">
    <location>
        <begin position="101"/>
        <end position="114"/>
    </location>
</feature>
<feature type="transmembrane region" description="Helical" evidence="2">
    <location>
        <begin position="132"/>
        <end position="159"/>
    </location>
</feature>
<dbReference type="AlphaFoldDB" id="A0A6J6FC51"/>
<keyword evidence="2" id="KW-0812">Transmembrane</keyword>
<accession>A0A6J6FC51</accession>
<dbReference type="EMBL" id="CAEZUH010000005">
    <property type="protein sequence ID" value="CAB4586210.1"/>
    <property type="molecule type" value="Genomic_DNA"/>
</dbReference>
<proteinExistence type="predicted"/>
<feature type="compositionally biased region" description="Basic residues" evidence="1">
    <location>
        <begin position="115"/>
        <end position="129"/>
    </location>
</feature>
<name>A0A6J6FC51_9ZZZZ</name>
<evidence type="ECO:0000313" key="3">
    <source>
        <dbReference type="EMBL" id="CAB4586210.1"/>
    </source>
</evidence>
<keyword evidence="2" id="KW-1133">Transmembrane helix</keyword>
<evidence type="ECO:0000256" key="2">
    <source>
        <dbReference type="SAM" id="Phobius"/>
    </source>
</evidence>
<evidence type="ECO:0000256" key="1">
    <source>
        <dbReference type="SAM" id="MobiDB-lite"/>
    </source>
</evidence>
<sequence length="163" mass="17554">MDRSTASLRAKNSDSVITVPRRRVKSRRSLRSGRSNLFLSLRLKVLASLLGGRTLASRTFTTVITPSSSTVSPGTTPSPFALRRRRRLWVTSSDSLSLAKSADSLSKPSAPSLPFRRRPLPPRRRRRRNSSLSLSLPLLSTAATAGAAFTDLAALGVLLTGAA</sequence>